<organism evidence="2 3">
    <name type="scientific">Hericium alpestre</name>
    <dbReference type="NCBI Taxonomy" id="135208"/>
    <lineage>
        <taxon>Eukaryota</taxon>
        <taxon>Fungi</taxon>
        <taxon>Dikarya</taxon>
        <taxon>Basidiomycota</taxon>
        <taxon>Agaricomycotina</taxon>
        <taxon>Agaricomycetes</taxon>
        <taxon>Russulales</taxon>
        <taxon>Hericiaceae</taxon>
        <taxon>Hericium</taxon>
    </lineage>
</organism>
<proteinExistence type="predicted"/>
<dbReference type="Pfam" id="PF02263">
    <property type="entry name" value="GBP"/>
    <property type="match status" value="1"/>
</dbReference>
<dbReference type="Proteomes" id="UP000298061">
    <property type="component" value="Unassembled WGS sequence"/>
</dbReference>
<sequence>MVGSRESTLDAAVEFTVYQLQLTTEHRHNLQLDPTFIPTPTINQYNKYAFRLPLSYRIRLAQLLENDKMLLILDDGSGKISVYLESLATLDGAIGRQKVKKTLHQEKIGRDFSFAFDETKRMLAVCSSSQLCLYIYVFDAAFTSLSGLGTILNLVTWFTPGTAILHACFVSGEEEILLIDSMGQARIFSLITEQFRPAFVQLDSLPQSAFSSPDGSCLLISYQGDARTNFVAYHWSTFGSTNGIPLLLPDLAGSPTVLSSIGNRNSIHLMSIDMPTHSCRSTVLDIKRKVTEFMFREKGAKQTTSSDDAQTMHNCLIDCFCDLWTRFPVVPAIRRRTITSSSIRVSKRLKLVTESDHRRFSPYFNDMIQAFEKLTRKPTASELRNISVSGSTLTSFESEVRPDIEWDVSRICLGEWLADFLCLIPIQIAVCRENRFIPLKDGVFSPELERSLLGAEVTRIVDNISLGWYESLLQSYMVSKPVKVVSSMGEQSVGKSYALNHLVDTSFAGSAMRTTEGVWMSITPTDDAIVVALDFEGVHSIERSTQEDTLLVLFNTAISNLDVVDSDKLEVQREFALKFQKIVQDEQDANFISRLHAGNLNIIPWPVIESPEFYKLFQVLKKRLDQQVTKHRTAGEFLFTLKTLMAKLKANDWGALSQTLVAHRAQALLAILPMALKTGCSEVDPDIEPLKNFDTDLPVDNLTDSSSHFYLAGPAINADVISLERTLHVLRAGWEQFGQRQQLSDIEWVAGLSLHLERIVELRQIMQALRSSEEFLTALRSNYGQTCSFAKSNALAASSSASKVGPMRDLMTAQRGRIAASMTAAFV</sequence>
<evidence type="ECO:0000313" key="2">
    <source>
        <dbReference type="EMBL" id="TFY78518.1"/>
    </source>
</evidence>
<gene>
    <name evidence="2" type="ORF">EWM64_g5495</name>
</gene>
<dbReference type="STRING" id="135208.A0A4Y9ZYM6"/>
<accession>A0A4Y9ZYM6</accession>
<protein>
    <recommendedName>
        <fullName evidence="1">Guanylate-binding protein N-terminal domain-containing protein</fullName>
    </recommendedName>
</protein>
<feature type="domain" description="Guanylate-binding protein N-terminal" evidence="1">
    <location>
        <begin position="477"/>
        <end position="553"/>
    </location>
</feature>
<reference evidence="2 3" key="1">
    <citation type="submission" date="2019-02" db="EMBL/GenBank/DDBJ databases">
        <title>Genome sequencing of the rare red list fungi Hericium alpestre (H. flagellum).</title>
        <authorList>
            <person name="Buettner E."/>
            <person name="Kellner H."/>
        </authorList>
    </citation>
    <scope>NUCLEOTIDE SEQUENCE [LARGE SCALE GENOMIC DNA]</scope>
    <source>
        <strain evidence="2 3">DSM 108284</strain>
    </source>
</reference>
<comment type="caution">
    <text evidence="2">The sequence shown here is derived from an EMBL/GenBank/DDBJ whole genome shotgun (WGS) entry which is preliminary data.</text>
</comment>
<dbReference type="InterPro" id="IPR015894">
    <property type="entry name" value="Guanylate-bd_N"/>
</dbReference>
<dbReference type="InterPro" id="IPR027417">
    <property type="entry name" value="P-loop_NTPase"/>
</dbReference>
<dbReference type="PANTHER" id="PTHR22796:SF1">
    <property type="entry name" value="VWFA DOMAIN-CONTAINING PROTEIN"/>
    <property type="match status" value="1"/>
</dbReference>
<evidence type="ECO:0000259" key="1">
    <source>
        <dbReference type="Pfam" id="PF02263"/>
    </source>
</evidence>
<dbReference type="Gene3D" id="3.40.50.300">
    <property type="entry name" value="P-loop containing nucleotide triphosphate hydrolases"/>
    <property type="match status" value="1"/>
</dbReference>
<keyword evidence="3" id="KW-1185">Reference proteome</keyword>
<dbReference type="SUPFAM" id="SSF52540">
    <property type="entry name" value="P-loop containing nucleoside triphosphate hydrolases"/>
    <property type="match status" value="1"/>
</dbReference>
<dbReference type="GO" id="GO:0005525">
    <property type="term" value="F:GTP binding"/>
    <property type="evidence" value="ECO:0007669"/>
    <property type="project" value="InterPro"/>
</dbReference>
<dbReference type="OrthoDB" id="2343366at2759"/>
<dbReference type="GO" id="GO:0003924">
    <property type="term" value="F:GTPase activity"/>
    <property type="evidence" value="ECO:0007669"/>
    <property type="project" value="InterPro"/>
</dbReference>
<dbReference type="SUPFAM" id="SSF75011">
    <property type="entry name" value="3-carboxy-cis,cis-mucoante lactonizing enzyme"/>
    <property type="match status" value="1"/>
</dbReference>
<name>A0A4Y9ZYM6_9AGAM</name>
<dbReference type="PANTHER" id="PTHR22796">
    <property type="entry name" value="URG4-RELATED"/>
    <property type="match status" value="1"/>
</dbReference>
<dbReference type="AlphaFoldDB" id="A0A4Y9ZYM6"/>
<dbReference type="EMBL" id="SFCI01000665">
    <property type="protein sequence ID" value="TFY78518.1"/>
    <property type="molecule type" value="Genomic_DNA"/>
</dbReference>
<evidence type="ECO:0000313" key="3">
    <source>
        <dbReference type="Proteomes" id="UP000298061"/>
    </source>
</evidence>